<gene>
    <name evidence="3" type="ORF">FA13DRAFT_1794569</name>
</gene>
<dbReference type="PANTHER" id="PTHR12459:SF6">
    <property type="entry name" value="GB|AAD46013.1"/>
    <property type="match status" value="1"/>
</dbReference>
<feature type="region of interest" description="Disordered" evidence="1">
    <location>
        <begin position="1"/>
        <end position="37"/>
    </location>
</feature>
<evidence type="ECO:0000256" key="2">
    <source>
        <dbReference type="SAM" id="Phobius"/>
    </source>
</evidence>
<dbReference type="OrthoDB" id="291792at2759"/>
<feature type="transmembrane region" description="Helical" evidence="2">
    <location>
        <begin position="465"/>
        <end position="483"/>
    </location>
</feature>
<keyword evidence="2" id="KW-0472">Membrane</keyword>
<feature type="transmembrane region" description="Helical" evidence="2">
    <location>
        <begin position="98"/>
        <end position="116"/>
    </location>
</feature>
<evidence type="ECO:0000313" key="4">
    <source>
        <dbReference type="Proteomes" id="UP000298030"/>
    </source>
</evidence>
<accession>A0A4Y7T274</accession>
<organism evidence="3 4">
    <name type="scientific">Coprinellus micaceus</name>
    <name type="common">Glistening ink-cap mushroom</name>
    <name type="synonym">Coprinus micaceus</name>
    <dbReference type="NCBI Taxonomy" id="71717"/>
    <lineage>
        <taxon>Eukaryota</taxon>
        <taxon>Fungi</taxon>
        <taxon>Dikarya</taxon>
        <taxon>Basidiomycota</taxon>
        <taxon>Agaricomycotina</taxon>
        <taxon>Agaricomycetes</taxon>
        <taxon>Agaricomycetidae</taxon>
        <taxon>Agaricales</taxon>
        <taxon>Agaricineae</taxon>
        <taxon>Psathyrellaceae</taxon>
        <taxon>Coprinellus</taxon>
    </lineage>
</organism>
<proteinExistence type="predicted"/>
<sequence length="609" mass="68299">MHQDSDDTTPTPMMPNNSSTPPTPAHERNPEYDGPLEFRPKRAMASFENLVAMANYQEALKEARKMVWRDKGQPVVELDTLRQCLEHSVRGGLRSGGLAFSIRALVNLVLALLRIGNVPKMHRPALIRHALFGEDTWRFGAMLGTFTSLYKFLINALPILIPALKLDGKSYLDDDLDTPLPLTVPSLSATEEGLRRRRVSLTHRAQMVLVRKRVKRWYAALAGAVAGGMAIMCEKRNRRGVISQQMFVRGLQGSYNAFAAARNFSIPYGDVIVFSLCCGQIMYGWLLRRDTLPKSYTSWITTASKLPAEAPKINHDLLRYHKYNPKDFSNIFRKWDTHPSNHTHILDFMDRFDALPPVPPGQSPYEYLPPVLSSLTEPVTTAAGKIISPSDPSSWYLPYYVDCRAVHPGMSSCTLTFVDKFFTVGKWILPIYGGLHFVPAILFKLDAFKRDPGKVIVKAGLGSLRSSAFLGVFVALYNILFCYKHRLHRFLTILRSTSPVLAALLSQRLIDALFISKPAFWLTGVGAGLSLLVEAKRRRGELAMYVLPKGMESAWLMARGKGYVFKTGKWGDVILTAMGMGMVMSTYQNDPQHLSGLVRRVLYQFIGPN</sequence>
<dbReference type="PANTHER" id="PTHR12459">
    <property type="entry name" value="TRANSMEMBRANE PROTEIN 135-RELATED"/>
    <property type="match status" value="1"/>
</dbReference>
<evidence type="ECO:0000313" key="3">
    <source>
        <dbReference type="EMBL" id="TEB27629.1"/>
    </source>
</evidence>
<protein>
    <recommendedName>
        <fullName evidence="5">Transmembrane protein 135 N-terminal domain-containing protein</fullName>
    </recommendedName>
</protein>
<evidence type="ECO:0008006" key="5">
    <source>
        <dbReference type="Google" id="ProtNLM"/>
    </source>
</evidence>
<dbReference type="InterPro" id="IPR026749">
    <property type="entry name" value="Tmem135"/>
</dbReference>
<evidence type="ECO:0000256" key="1">
    <source>
        <dbReference type="SAM" id="MobiDB-lite"/>
    </source>
</evidence>
<keyword evidence="2" id="KW-0812">Transmembrane</keyword>
<dbReference type="AlphaFoldDB" id="A0A4Y7T274"/>
<keyword evidence="2" id="KW-1133">Transmembrane helix</keyword>
<name>A0A4Y7T274_COPMI</name>
<feature type="transmembrane region" description="Helical" evidence="2">
    <location>
        <begin position="427"/>
        <end position="445"/>
    </location>
</feature>
<feature type="compositionally biased region" description="Basic and acidic residues" evidence="1">
    <location>
        <begin position="25"/>
        <end position="37"/>
    </location>
</feature>
<keyword evidence="4" id="KW-1185">Reference proteome</keyword>
<feature type="transmembrane region" description="Helical" evidence="2">
    <location>
        <begin position="137"/>
        <end position="161"/>
    </location>
</feature>
<feature type="compositionally biased region" description="Polar residues" evidence="1">
    <location>
        <begin position="8"/>
        <end position="20"/>
    </location>
</feature>
<dbReference type="Proteomes" id="UP000298030">
    <property type="component" value="Unassembled WGS sequence"/>
</dbReference>
<dbReference type="EMBL" id="QPFP01000038">
    <property type="protein sequence ID" value="TEB27629.1"/>
    <property type="molecule type" value="Genomic_DNA"/>
</dbReference>
<reference evidence="3 4" key="1">
    <citation type="journal article" date="2019" name="Nat. Ecol. Evol.">
        <title>Megaphylogeny resolves global patterns of mushroom evolution.</title>
        <authorList>
            <person name="Varga T."/>
            <person name="Krizsan K."/>
            <person name="Foldi C."/>
            <person name="Dima B."/>
            <person name="Sanchez-Garcia M."/>
            <person name="Sanchez-Ramirez S."/>
            <person name="Szollosi G.J."/>
            <person name="Szarkandi J.G."/>
            <person name="Papp V."/>
            <person name="Albert L."/>
            <person name="Andreopoulos W."/>
            <person name="Angelini C."/>
            <person name="Antonin V."/>
            <person name="Barry K.W."/>
            <person name="Bougher N.L."/>
            <person name="Buchanan P."/>
            <person name="Buyck B."/>
            <person name="Bense V."/>
            <person name="Catcheside P."/>
            <person name="Chovatia M."/>
            <person name="Cooper J."/>
            <person name="Damon W."/>
            <person name="Desjardin D."/>
            <person name="Finy P."/>
            <person name="Geml J."/>
            <person name="Haridas S."/>
            <person name="Hughes K."/>
            <person name="Justo A."/>
            <person name="Karasinski D."/>
            <person name="Kautmanova I."/>
            <person name="Kiss B."/>
            <person name="Kocsube S."/>
            <person name="Kotiranta H."/>
            <person name="LaButti K.M."/>
            <person name="Lechner B.E."/>
            <person name="Liimatainen K."/>
            <person name="Lipzen A."/>
            <person name="Lukacs Z."/>
            <person name="Mihaltcheva S."/>
            <person name="Morgado L.N."/>
            <person name="Niskanen T."/>
            <person name="Noordeloos M.E."/>
            <person name="Ohm R.A."/>
            <person name="Ortiz-Santana B."/>
            <person name="Ovrebo C."/>
            <person name="Racz N."/>
            <person name="Riley R."/>
            <person name="Savchenko A."/>
            <person name="Shiryaev A."/>
            <person name="Soop K."/>
            <person name="Spirin V."/>
            <person name="Szebenyi C."/>
            <person name="Tomsovsky M."/>
            <person name="Tulloss R.E."/>
            <person name="Uehling J."/>
            <person name="Grigoriev I.V."/>
            <person name="Vagvolgyi C."/>
            <person name="Papp T."/>
            <person name="Martin F.M."/>
            <person name="Miettinen O."/>
            <person name="Hibbett D.S."/>
            <person name="Nagy L.G."/>
        </authorList>
    </citation>
    <scope>NUCLEOTIDE SEQUENCE [LARGE SCALE GENOMIC DNA]</scope>
    <source>
        <strain evidence="3 4">FP101781</strain>
    </source>
</reference>
<comment type="caution">
    <text evidence="3">The sequence shown here is derived from an EMBL/GenBank/DDBJ whole genome shotgun (WGS) entry which is preliminary data.</text>
</comment>